<dbReference type="InterPro" id="IPR021257">
    <property type="entry name" value="DUF2809"/>
</dbReference>
<accession>A0A1G8YBC8</accession>
<feature type="transmembrane region" description="Helical" evidence="1">
    <location>
        <begin position="7"/>
        <end position="25"/>
    </location>
</feature>
<dbReference type="STRING" id="1128970.SAMN04487935_2260"/>
<dbReference type="OrthoDB" id="5360192at2"/>
<evidence type="ECO:0000313" key="3">
    <source>
        <dbReference type="Proteomes" id="UP000199580"/>
    </source>
</evidence>
<keyword evidence="1" id="KW-0472">Membrane</keyword>
<feature type="transmembrane region" description="Helical" evidence="1">
    <location>
        <begin position="103"/>
        <end position="120"/>
    </location>
</feature>
<evidence type="ECO:0000256" key="1">
    <source>
        <dbReference type="SAM" id="Phobius"/>
    </source>
</evidence>
<keyword evidence="1" id="KW-0812">Transmembrane</keyword>
<dbReference type="Proteomes" id="UP000199580">
    <property type="component" value="Unassembled WGS sequence"/>
</dbReference>
<proteinExistence type="predicted"/>
<dbReference type="EMBL" id="FNEZ01000003">
    <property type="protein sequence ID" value="SDJ99996.1"/>
    <property type="molecule type" value="Genomic_DNA"/>
</dbReference>
<dbReference type="AlphaFoldDB" id="A0A1G8YBC8"/>
<gene>
    <name evidence="2" type="ORF">SAMN04487935_2260</name>
</gene>
<sequence length="131" mass="14882">MIQFNLRYFLLAALLFITEVLIALYVHDDFIRPYFGDFLVVVLIYCFVKSFLDIPVLKTAIFVLLFSFAVEASQYLNLVGILGLEHSRLAKTVLGNSFSWSDILSYIAGILVAIFIENAVRKRIPGIKKSQ</sequence>
<name>A0A1G8YBC8_9FLAO</name>
<keyword evidence="3" id="KW-1185">Reference proteome</keyword>
<evidence type="ECO:0008006" key="4">
    <source>
        <dbReference type="Google" id="ProtNLM"/>
    </source>
</evidence>
<feature type="transmembrane region" description="Helical" evidence="1">
    <location>
        <begin position="31"/>
        <end position="48"/>
    </location>
</feature>
<reference evidence="2 3" key="1">
    <citation type="submission" date="2016-10" db="EMBL/GenBank/DDBJ databases">
        <authorList>
            <person name="de Groot N.N."/>
        </authorList>
    </citation>
    <scope>NUCLEOTIDE SEQUENCE [LARGE SCALE GENOMIC DNA]</scope>
    <source>
        <strain evidence="2 3">CGMCC 1.10076</strain>
    </source>
</reference>
<evidence type="ECO:0000313" key="2">
    <source>
        <dbReference type="EMBL" id="SDJ99996.1"/>
    </source>
</evidence>
<keyword evidence="1" id="KW-1133">Transmembrane helix</keyword>
<feature type="transmembrane region" description="Helical" evidence="1">
    <location>
        <begin position="60"/>
        <end position="83"/>
    </location>
</feature>
<organism evidence="2 3">
    <name type="scientific">Flavobacterium noncentrifugens</name>
    <dbReference type="NCBI Taxonomy" id="1128970"/>
    <lineage>
        <taxon>Bacteria</taxon>
        <taxon>Pseudomonadati</taxon>
        <taxon>Bacteroidota</taxon>
        <taxon>Flavobacteriia</taxon>
        <taxon>Flavobacteriales</taxon>
        <taxon>Flavobacteriaceae</taxon>
        <taxon>Flavobacterium</taxon>
    </lineage>
</organism>
<protein>
    <recommendedName>
        <fullName evidence="4">DUF2809 domain-containing protein</fullName>
    </recommendedName>
</protein>
<dbReference type="RefSeq" id="WP_091395368.1">
    <property type="nucleotide sequence ID" value="NZ_BKAI01000006.1"/>
</dbReference>
<dbReference type="Pfam" id="PF10990">
    <property type="entry name" value="DUF2809"/>
    <property type="match status" value="1"/>
</dbReference>